<protein>
    <submittedName>
        <fullName evidence="1">Uncharacterized protein</fullName>
    </submittedName>
</protein>
<dbReference type="EMBL" id="VTPC01003505">
    <property type="protein sequence ID" value="KAF2898426.1"/>
    <property type="molecule type" value="Genomic_DNA"/>
</dbReference>
<evidence type="ECO:0000313" key="2">
    <source>
        <dbReference type="Proteomes" id="UP000801492"/>
    </source>
</evidence>
<dbReference type="AlphaFoldDB" id="A0A8K0GGJ7"/>
<reference evidence="1" key="1">
    <citation type="submission" date="2019-08" db="EMBL/GenBank/DDBJ databases">
        <title>The genome of the North American firefly Photinus pyralis.</title>
        <authorList>
            <consortium name="Photinus pyralis genome working group"/>
            <person name="Fallon T.R."/>
            <person name="Sander Lower S.E."/>
            <person name="Weng J.-K."/>
        </authorList>
    </citation>
    <scope>NUCLEOTIDE SEQUENCE</scope>
    <source>
        <strain evidence="1">TRF0915ILg1</strain>
        <tissue evidence="1">Whole body</tissue>
    </source>
</reference>
<dbReference type="OrthoDB" id="6723241at2759"/>
<evidence type="ECO:0000313" key="1">
    <source>
        <dbReference type="EMBL" id="KAF2898426.1"/>
    </source>
</evidence>
<sequence length="561" mass="63661">MEEELGTVERGLPNLTAAGRELQYGKHVFWEGKRLKFLKPVPVKEDIGRPDNYEIAKSFQKNCDYIKESNDCQFSVEELLFVFDKKDLEEYNEILAYEAASTKQGPPAINEGTFAQFVINNADINLSTIDGHGTFHCMRGIECVTPTESVERCFSMERSKSKLSQKSDNLVQKIEIIYFHRDNTPGLKSIQVEDFNVTRPISETFWIMTPSDILWLLGKWLNVPLLLSWNEFMEKVTKNIPYDKRRGVTDNVISKWIHESPASCEAAENFEKFCGIKSATSHQHIQLGKLRMKTDDSDVKKFLEWFQQHPSFIVRNELMSLSSGIIGDESINCYKSMEIGKNAMTSMASNNNFKVVIMSRKSGKMKEKSMTILQAPHDADSLIVNTTILYATTNPSVIIVKKNVDVMVLMVALTPEDKDTYLLKPGKGKNKNVIYSSAAEQKRHSSITNHLLFLHAANGCDTTSEEKIAQAREELTRVLYKGEKGESIDRLKYVGFTQASARDKIHVKLESLPLKSGAAKMHFLRVYHQVQSCCSNATDAVLDDNDNHSEIDLYLKDYSVE</sequence>
<gene>
    <name evidence="1" type="ORF">ILUMI_07751</name>
</gene>
<proteinExistence type="predicted"/>
<dbReference type="Proteomes" id="UP000801492">
    <property type="component" value="Unassembled WGS sequence"/>
</dbReference>
<comment type="caution">
    <text evidence="1">The sequence shown here is derived from an EMBL/GenBank/DDBJ whole genome shotgun (WGS) entry which is preliminary data.</text>
</comment>
<name>A0A8K0GGJ7_IGNLU</name>
<accession>A0A8K0GGJ7</accession>
<keyword evidence="2" id="KW-1185">Reference proteome</keyword>
<organism evidence="1 2">
    <name type="scientific">Ignelater luminosus</name>
    <name type="common">Cucubano</name>
    <name type="synonym">Pyrophorus luminosus</name>
    <dbReference type="NCBI Taxonomy" id="2038154"/>
    <lineage>
        <taxon>Eukaryota</taxon>
        <taxon>Metazoa</taxon>
        <taxon>Ecdysozoa</taxon>
        <taxon>Arthropoda</taxon>
        <taxon>Hexapoda</taxon>
        <taxon>Insecta</taxon>
        <taxon>Pterygota</taxon>
        <taxon>Neoptera</taxon>
        <taxon>Endopterygota</taxon>
        <taxon>Coleoptera</taxon>
        <taxon>Polyphaga</taxon>
        <taxon>Elateriformia</taxon>
        <taxon>Elateroidea</taxon>
        <taxon>Elateridae</taxon>
        <taxon>Agrypninae</taxon>
        <taxon>Pyrophorini</taxon>
        <taxon>Ignelater</taxon>
    </lineage>
</organism>